<feature type="compositionally biased region" description="Polar residues" evidence="1">
    <location>
        <begin position="24"/>
        <end position="33"/>
    </location>
</feature>
<evidence type="ECO:0000256" key="1">
    <source>
        <dbReference type="SAM" id="MobiDB-lite"/>
    </source>
</evidence>
<evidence type="ECO:0000259" key="2">
    <source>
        <dbReference type="Pfam" id="PF18803"/>
    </source>
</evidence>
<organism evidence="3 4">
    <name type="scientific">Marasmius crinis-equi</name>
    <dbReference type="NCBI Taxonomy" id="585013"/>
    <lineage>
        <taxon>Eukaryota</taxon>
        <taxon>Fungi</taxon>
        <taxon>Dikarya</taxon>
        <taxon>Basidiomycota</taxon>
        <taxon>Agaricomycotina</taxon>
        <taxon>Agaricomycetes</taxon>
        <taxon>Agaricomycetidae</taxon>
        <taxon>Agaricales</taxon>
        <taxon>Marasmiineae</taxon>
        <taxon>Marasmiaceae</taxon>
        <taxon>Marasmius</taxon>
    </lineage>
</organism>
<dbReference type="InterPro" id="IPR041457">
    <property type="entry name" value="CxC2_KDZ-assoc"/>
</dbReference>
<evidence type="ECO:0000313" key="3">
    <source>
        <dbReference type="EMBL" id="KAL0568898.1"/>
    </source>
</evidence>
<gene>
    <name evidence="3" type="ORF">V5O48_013078</name>
</gene>
<feature type="region of interest" description="Disordered" evidence="1">
    <location>
        <begin position="928"/>
        <end position="965"/>
    </location>
</feature>
<feature type="compositionally biased region" description="Polar residues" evidence="1">
    <location>
        <begin position="1"/>
        <end position="11"/>
    </location>
</feature>
<feature type="compositionally biased region" description="Acidic residues" evidence="1">
    <location>
        <begin position="1129"/>
        <end position="1140"/>
    </location>
</feature>
<name>A0ABR3F182_9AGAR</name>
<feature type="region of interest" description="Disordered" evidence="1">
    <location>
        <begin position="1127"/>
        <end position="1173"/>
    </location>
</feature>
<feature type="compositionally biased region" description="Basic and acidic residues" evidence="1">
    <location>
        <begin position="115"/>
        <end position="131"/>
    </location>
</feature>
<dbReference type="PANTHER" id="PTHR33096">
    <property type="entry name" value="CXC2 DOMAIN-CONTAINING PROTEIN"/>
    <property type="match status" value="1"/>
</dbReference>
<accession>A0ABR3F182</accession>
<dbReference type="InterPro" id="IPR040521">
    <property type="entry name" value="KDZ"/>
</dbReference>
<dbReference type="Pfam" id="PF18758">
    <property type="entry name" value="KDZ"/>
    <property type="match status" value="1"/>
</dbReference>
<keyword evidence="4" id="KW-1185">Reference proteome</keyword>
<sequence length="1173" mass="133700">MSKRASSSTSKLPGKRKRLEGTATFHSASRTPAASSAFNIAAPSYATSFHTLASAPDPIKTLSTASVGLGDPGFSWKSFGDSFKTSGPPGSRASEFLTDVKKEEDVEDEVMLGMREENGKGGGKGKEFTNEKKKKRSVQSRHPNIEWKEKYRPIFVDELMRWKGRADSRKQGRCTDCKGLTEDGEADPSRSPSFRCESCFMGDLVCKECSVRRHWDTPFHIVERWDGSTFTTVPLRDMGLVIQLNHYRGFCSASKSAYKRLLILHTNGIHSVNIRFCECSEAIPQYQQLLRRRLYPGNLRKGRIATAVTFEYLESLHIHTLTTKGSVYDFYRALEKMTNNTGEPLPSSRYKQLLRIIRQWRHCKMVMRSGYGQNTCSRLDKEPEGAMSLRCPTCPHPNINLDKDWKDQGEEVFRFLCRLILCVDANFRLKEQLVSSHSRDPALCDGLGYFVRRGPFERWVEENNRVNNPDDEISDCVPFAALSKQNTKFSKGLRYTGVGAVACGRTDMVVRMVNLNKGERYSVMDYVIGVALRQFMGILWMILCYDIACQWFINLKLRAPNWPEGAQMPKGLQLEPAIGKLHEPGHKQKNHHMFSLNLIKWVGFSDGETLERIWGPHNILGNATKTMGPGGRQDLLEAQFDFWNWLKYITLGGTLYRRWRAALKDREKQTLAHEGLTKNIDGKLVKEWEVVVRKWEDAPYPKDQKGLVNPYEIKEEMLSQAKALAELEAEDEARVRRGKISYLRMSAAAFVASSLEVIEAQAKLKQKVEDQKREPTLRQSNKLHESRRALRRRILALLDVRAVYMPGLLQYLGDQGLVDDHDDTSAEDIKVWLPSSIPKQDVHRVCDAEVVAAETKLQFARANDALDGLRHTLRVKTRMVLFKHTHVRGQRDSGRAREVINRVQGRAQRFVGQYRTARTAYYSLAPEGTGLGELPKLENSDVRGLTDPTRAKQGPGRRGTREDDLEYEVEEEAGAEEDGGAVEGVEGVEIDLLPPDLSRYEYRTEHGTGETRKVNSWIWQYGQGRNQLGLDDGADDDNEILRAEWCKSRARLHRATEEVVLLKEEMKRALRYLDWAANRWDNLATEVDKTASGGVREGRKAYAIKQARIQRKLQESFQNQWNVPLGNWDEAEAVKEEEEERERSEGGDALDEELDEEEEEEYGEEGYGDYVEE</sequence>
<reference evidence="3 4" key="1">
    <citation type="submission" date="2024-02" db="EMBL/GenBank/DDBJ databases">
        <title>A draft genome for the cacao thread blight pathogen Marasmius crinis-equi.</title>
        <authorList>
            <person name="Cohen S.P."/>
            <person name="Baruah I.K."/>
            <person name="Amoako-Attah I."/>
            <person name="Bukari Y."/>
            <person name="Meinhardt L.W."/>
            <person name="Bailey B.A."/>
        </authorList>
    </citation>
    <scope>NUCLEOTIDE SEQUENCE [LARGE SCALE GENOMIC DNA]</scope>
    <source>
        <strain evidence="3 4">GH-76</strain>
    </source>
</reference>
<dbReference type="Pfam" id="PF18803">
    <property type="entry name" value="CxC2"/>
    <property type="match status" value="1"/>
</dbReference>
<dbReference type="EMBL" id="JBAHYK010001236">
    <property type="protein sequence ID" value="KAL0568898.1"/>
    <property type="molecule type" value="Genomic_DNA"/>
</dbReference>
<feature type="domain" description="CxC2-like cysteine cluster KDZ transposase-associated" evidence="2">
    <location>
        <begin position="235"/>
        <end position="342"/>
    </location>
</feature>
<feature type="compositionally biased region" description="Acidic residues" evidence="1">
    <location>
        <begin position="1148"/>
        <end position="1173"/>
    </location>
</feature>
<comment type="caution">
    <text evidence="3">The sequence shown here is derived from an EMBL/GenBank/DDBJ whole genome shotgun (WGS) entry which is preliminary data.</text>
</comment>
<feature type="region of interest" description="Disordered" evidence="1">
    <location>
        <begin position="1"/>
        <end position="33"/>
    </location>
</feature>
<evidence type="ECO:0000313" key="4">
    <source>
        <dbReference type="Proteomes" id="UP001465976"/>
    </source>
</evidence>
<dbReference type="Proteomes" id="UP001465976">
    <property type="component" value="Unassembled WGS sequence"/>
</dbReference>
<dbReference type="PANTHER" id="PTHR33096:SF1">
    <property type="entry name" value="CXC1-LIKE CYSTEINE CLUSTER ASSOCIATED WITH KDZ TRANSPOSASES DOMAIN-CONTAINING PROTEIN"/>
    <property type="match status" value="1"/>
</dbReference>
<protein>
    <recommendedName>
        <fullName evidence="2">CxC2-like cysteine cluster KDZ transposase-associated domain-containing protein</fullName>
    </recommendedName>
</protein>
<proteinExistence type="predicted"/>
<feature type="region of interest" description="Disordered" evidence="1">
    <location>
        <begin position="115"/>
        <end position="141"/>
    </location>
</feature>